<evidence type="ECO:0000256" key="1">
    <source>
        <dbReference type="SAM" id="MobiDB-lite"/>
    </source>
</evidence>
<feature type="region of interest" description="Disordered" evidence="1">
    <location>
        <begin position="1"/>
        <end position="34"/>
    </location>
</feature>
<name>A0ABD1EUP9_HYPHA</name>
<protein>
    <submittedName>
        <fullName evidence="2">Uncharacterized protein</fullName>
    </submittedName>
</protein>
<comment type="caution">
    <text evidence="2">The sequence shown here is derived from an EMBL/GenBank/DDBJ whole genome shotgun (WGS) entry which is preliminary data.</text>
</comment>
<evidence type="ECO:0000313" key="2">
    <source>
        <dbReference type="EMBL" id="KAL1502515.1"/>
    </source>
</evidence>
<evidence type="ECO:0000313" key="3">
    <source>
        <dbReference type="Proteomes" id="UP001566132"/>
    </source>
</evidence>
<gene>
    <name evidence="2" type="ORF">ABEB36_007647</name>
</gene>
<reference evidence="2 3" key="1">
    <citation type="submission" date="2024-05" db="EMBL/GenBank/DDBJ databases">
        <title>Genetic variation in Jamaican populations of the coffee berry borer (Hypothenemus hampei).</title>
        <authorList>
            <person name="Errbii M."/>
            <person name="Myrie A."/>
        </authorList>
    </citation>
    <scope>NUCLEOTIDE SEQUENCE [LARGE SCALE GENOMIC DNA]</scope>
    <source>
        <strain evidence="2">JA-Hopewell-2020-01-JO</strain>
        <tissue evidence="2">Whole body</tissue>
    </source>
</reference>
<proteinExistence type="predicted"/>
<dbReference type="AlphaFoldDB" id="A0ABD1EUP9"/>
<dbReference type="Proteomes" id="UP001566132">
    <property type="component" value="Unassembled WGS sequence"/>
</dbReference>
<sequence length="106" mass="12283">MDFTAASNPLLMEGNGRRRKQIKSTWKKEQLKTESVPAQTRNAAGLLKKHFGDNWIELKYYKQVLQGENSKVVNVEEEERLPQKNTFNSIVIPADFQYYCQLGNFS</sequence>
<keyword evidence="3" id="KW-1185">Reference proteome</keyword>
<organism evidence="2 3">
    <name type="scientific">Hypothenemus hampei</name>
    <name type="common">Coffee berry borer</name>
    <dbReference type="NCBI Taxonomy" id="57062"/>
    <lineage>
        <taxon>Eukaryota</taxon>
        <taxon>Metazoa</taxon>
        <taxon>Ecdysozoa</taxon>
        <taxon>Arthropoda</taxon>
        <taxon>Hexapoda</taxon>
        <taxon>Insecta</taxon>
        <taxon>Pterygota</taxon>
        <taxon>Neoptera</taxon>
        <taxon>Endopterygota</taxon>
        <taxon>Coleoptera</taxon>
        <taxon>Polyphaga</taxon>
        <taxon>Cucujiformia</taxon>
        <taxon>Curculionidae</taxon>
        <taxon>Scolytinae</taxon>
        <taxon>Hypothenemus</taxon>
    </lineage>
</organism>
<accession>A0ABD1EUP9</accession>
<dbReference type="EMBL" id="JBDJPC010000005">
    <property type="protein sequence ID" value="KAL1502515.1"/>
    <property type="molecule type" value="Genomic_DNA"/>
</dbReference>